<evidence type="ECO:0000313" key="6">
    <source>
        <dbReference type="Proteomes" id="UP001149719"/>
    </source>
</evidence>
<dbReference type="InterPro" id="IPR003697">
    <property type="entry name" value="Maf-like"/>
</dbReference>
<dbReference type="EMBL" id="JAPUBN010000019">
    <property type="protein sequence ID" value="MCZ2723025.1"/>
    <property type="molecule type" value="Genomic_DNA"/>
</dbReference>
<keyword evidence="4" id="KW-0963">Cytoplasm</keyword>
<evidence type="ECO:0000256" key="2">
    <source>
        <dbReference type="ARBA" id="ARBA00022801"/>
    </source>
</evidence>
<comment type="catalytic activity">
    <reaction evidence="4">
        <text>UTP + H2O = UMP + diphosphate + H(+)</text>
        <dbReference type="Rhea" id="RHEA:29395"/>
        <dbReference type="ChEBI" id="CHEBI:15377"/>
        <dbReference type="ChEBI" id="CHEBI:15378"/>
        <dbReference type="ChEBI" id="CHEBI:33019"/>
        <dbReference type="ChEBI" id="CHEBI:46398"/>
        <dbReference type="ChEBI" id="CHEBI:57865"/>
        <dbReference type="EC" id="3.6.1.9"/>
    </reaction>
</comment>
<feature type="active site" description="Proton acceptor" evidence="4">
    <location>
        <position position="77"/>
    </location>
</feature>
<feature type="site" description="Important for substrate specificity" evidence="4">
    <location>
        <position position="162"/>
    </location>
</feature>
<dbReference type="InterPro" id="IPR029001">
    <property type="entry name" value="ITPase-like_fam"/>
</dbReference>
<evidence type="ECO:0000313" key="5">
    <source>
        <dbReference type="EMBL" id="MCZ2723025.1"/>
    </source>
</evidence>
<dbReference type="NCBIfam" id="TIGR00172">
    <property type="entry name" value="maf"/>
    <property type="match status" value="1"/>
</dbReference>
<dbReference type="SUPFAM" id="SSF52972">
    <property type="entry name" value="ITPase-like"/>
    <property type="match status" value="1"/>
</dbReference>
<protein>
    <recommendedName>
        <fullName evidence="4">dTTP/UTP pyrophosphatase</fullName>
        <shortName evidence="4">dTTPase/UTPase</shortName>
        <ecNumber evidence="4">3.6.1.9</ecNumber>
    </recommendedName>
    <alternativeName>
        <fullName evidence="4">Nucleoside triphosphate pyrophosphatase</fullName>
    </alternativeName>
    <alternativeName>
        <fullName evidence="4">Nucleotide pyrophosphatase</fullName>
        <shortName evidence="4">Nucleotide PPase</shortName>
    </alternativeName>
</protein>
<gene>
    <name evidence="5" type="ORF">O1D97_15730</name>
</gene>
<dbReference type="HAMAP" id="MF_00528">
    <property type="entry name" value="Maf"/>
    <property type="match status" value="1"/>
</dbReference>
<comment type="function">
    <text evidence="4">Nucleoside triphosphate pyrophosphatase that hydrolyzes dTTP and UTP. May have a dual role in cell division arrest and in preventing the incorporation of modified nucleotides into cellular nucleic acids.</text>
</comment>
<evidence type="ECO:0000256" key="4">
    <source>
        <dbReference type="HAMAP-Rule" id="MF_00528"/>
    </source>
</evidence>
<name>A0ABT4JXB5_9GAMM</name>
<dbReference type="Proteomes" id="UP001149719">
    <property type="component" value="Unassembled WGS sequence"/>
</dbReference>
<evidence type="ECO:0000256" key="1">
    <source>
        <dbReference type="ARBA" id="ARBA00001968"/>
    </source>
</evidence>
<keyword evidence="6" id="KW-1185">Reference proteome</keyword>
<dbReference type="PANTHER" id="PTHR43213:SF5">
    <property type="entry name" value="BIFUNCTIONAL DTTP_UTP PYROPHOSPHATASE_METHYLTRANSFERASE PROTEIN-RELATED"/>
    <property type="match status" value="1"/>
</dbReference>
<reference evidence="5" key="1">
    <citation type="submission" date="2022-12" db="EMBL/GenBank/DDBJ databases">
        <title>Marinomonas 15G1-11 sp. nov, isolated from marine algae.</title>
        <authorList>
            <person name="Butt M."/>
            <person name="Choi D.G."/>
            <person name="Kim J.M."/>
            <person name="Lee J.K."/>
            <person name="Baek J.H."/>
            <person name="Jeon C.O."/>
        </authorList>
    </citation>
    <scope>NUCLEOTIDE SEQUENCE</scope>
    <source>
        <strain evidence="5">15G1-11</strain>
    </source>
</reference>
<organism evidence="5 6">
    <name type="scientific">Marinomonas phaeophyticola</name>
    <dbReference type="NCBI Taxonomy" id="3004091"/>
    <lineage>
        <taxon>Bacteria</taxon>
        <taxon>Pseudomonadati</taxon>
        <taxon>Pseudomonadota</taxon>
        <taxon>Gammaproteobacteria</taxon>
        <taxon>Oceanospirillales</taxon>
        <taxon>Oceanospirillaceae</taxon>
        <taxon>Marinomonas</taxon>
    </lineage>
</organism>
<dbReference type="CDD" id="cd00555">
    <property type="entry name" value="Maf"/>
    <property type="match status" value="1"/>
</dbReference>
<comment type="cofactor">
    <cofactor evidence="1 4">
        <name>a divalent metal cation</name>
        <dbReference type="ChEBI" id="CHEBI:60240"/>
    </cofactor>
</comment>
<feature type="site" description="Important for substrate specificity" evidence="4">
    <location>
        <position position="78"/>
    </location>
</feature>
<comment type="caution">
    <text evidence="4">Lacks conserved residue(s) required for the propagation of feature annotation.</text>
</comment>
<proteinExistence type="inferred from homology"/>
<keyword evidence="3 4" id="KW-0546">Nucleotide metabolism</keyword>
<keyword evidence="2 4" id="KW-0378">Hydrolase</keyword>
<dbReference type="Gene3D" id="3.90.950.10">
    <property type="match status" value="1"/>
</dbReference>
<accession>A0ABT4JXB5</accession>
<comment type="caution">
    <text evidence="5">The sequence shown here is derived from an EMBL/GenBank/DDBJ whole genome shotgun (WGS) entry which is preliminary data.</text>
</comment>
<dbReference type="PANTHER" id="PTHR43213">
    <property type="entry name" value="BIFUNCTIONAL DTTP/UTP PYROPHOSPHATASE/METHYLTRANSFERASE PROTEIN-RELATED"/>
    <property type="match status" value="1"/>
</dbReference>
<dbReference type="EC" id="3.6.1.9" evidence="4"/>
<comment type="similarity">
    <text evidence="4">Belongs to the Maf family. YhdE subfamily.</text>
</comment>
<comment type="subcellular location">
    <subcellularLocation>
        <location evidence="4">Cytoplasm</location>
    </subcellularLocation>
</comment>
<feature type="site" description="Important for substrate specificity" evidence="4">
    <location>
        <position position="12"/>
    </location>
</feature>
<dbReference type="PIRSF" id="PIRSF006305">
    <property type="entry name" value="Maf"/>
    <property type="match status" value="1"/>
</dbReference>
<comment type="catalytic activity">
    <reaction evidence="4">
        <text>dTTP + H2O = dTMP + diphosphate + H(+)</text>
        <dbReference type="Rhea" id="RHEA:28534"/>
        <dbReference type="ChEBI" id="CHEBI:15377"/>
        <dbReference type="ChEBI" id="CHEBI:15378"/>
        <dbReference type="ChEBI" id="CHEBI:33019"/>
        <dbReference type="ChEBI" id="CHEBI:37568"/>
        <dbReference type="ChEBI" id="CHEBI:63528"/>
        <dbReference type="EC" id="3.6.1.9"/>
    </reaction>
</comment>
<evidence type="ECO:0000256" key="3">
    <source>
        <dbReference type="ARBA" id="ARBA00023080"/>
    </source>
</evidence>
<dbReference type="Pfam" id="PF02545">
    <property type="entry name" value="Maf"/>
    <property type="match status" value="1"/>
</dbReference>
<sequence>MFMVILGSASPRRQELLKQLIAKFTVLPANIDESVGDSESAVNYVERMANEKAMAAFAKWKSATHSMDVLPIVVGSDTSVVVDGKVLGKPDSLASAKLMLRSLSGRSHQVMTAVCLYDGRFEQSNSVNVITEVEFRVISDLEIEQYWKTGEPQDKAGSYAIQGLGSIFVSSIKGSYSAVVGLPLYETAKLFEQLGIHPLQEMSHE</sequence>